<dbReference type="EMBL" id="LR796592">
    <property type="protein sequence ID" value="CAB4153092.1"/>
    <property type="molecule type" value="Genomic_DNA"/>
</dbReference>
<accession>A0A6J5N302</accession>
<protein>
    <submittedName>
        <fullName evidence="1">Uncharacterized protein</fullName>
    </submittedName>
</protein>
<organism evidence="1">
    <name type="scientific">uncultured Caudovirales phage</name>
    <dbReference type="NCBI Taxonomy" id="2100421"/>
    <lineage>
        <taxon>Viruses</taxon>
        <taxon>Duplodnaviria</taxon>
        <taxon>Heunggongvirae</taxon>
        <taxon>Uroviricota</taxon>
        <taxon>Caudoviricetes</taxon>
        <taxon>Peduoviridae</taxon>
        <taxon>Maltschvirus</taxon>
        <taxon>Maltschvirus maltsch</taxon>
    </lineage>
</organism>
<reference evidence="1" key="1">
    <citation type="submission" date="2020-04" db="EMBL/GenBank/DDBJ databases">
        <authorList>
            <person name="Chiriac C."/>
            <person name="Salcher M."/>
            <person name="Ghai R."/>
            <person name="Kavagutti S V."/>
        </authorList>
    </citation>
    <scope>NUCLEOTIDE SEQUENCE</scope>
</reference>
<evidence type="ECO:0000313" key="1">
    <source>
        <dbReference type="EMBL" id="CAB4153092.1"/>
    </source>
</evidence>
<name>A0A6J5N302_9CAUD</name>
<proteinExistence type="predicted"/>
<sequence length="120" mass="13662">MPTFYEWCLETVLFGDGEEQDIVDLDFSDDVARFAFGLPAAPDADAITTTEDGEPAFYRLCLNRRVYSKFDEGLIDVFYAYLEDGEFPTEFVDSGGNPTGMKVPVKYRKELEKFWASRKG</sequence>
<gene>
    <name evidence="1" type="ORF">UFOVP605_40</name>
</gene>